<protein>
    <recommendedName>
        <fullName evidence="3">CARDB domain-containing protein</fullName>
    </recommendedName>
</protein>
<dbReference type="RefSeq" id="WP_277523129.1">
    <property type="nucleotide sequence ID" value="NZ_JAMQOT010000006.1"/>
</dbReference>
<keyword evidence="2" id="KW-1133">Transmembrane helix</keyword>
<dbReference type="Proteomes" id="UP001154061">
    <property type="component" value="Unassembled WGS sequence"/>
</dbReference>
<evidence type="ECO:0000256" key="2">
    <source>
        <dbReference type="SAM" id="Phobius"/>
    </source>
</evidence>
<organism evidence="4 5">
    <name type="scientific">Natrinema salsiterrestre</name>
    <dbReference type="NCBI Taxonomy" id="2950540"/>
    <lineage>
        <taxon>Archaea</taxon>
        <taxon>Methanobacteriati</taxon>
        <taxon>Methanobacteriota</taxon>
        <taxon>Stenosarchaea group</taxon>
        <taxon>Halobacteria</taxon>
        <taxon>Halobacteriales</taxon>
        <taxon>Natrialbaceae</taxon>
        <taxon>Natrinema</taxon>
    </lineage>
</organism>
<keyword evidence="5" id="KW-1185">Reference proteome</keyword>
<keyword evidence="2" id="KW-0472">Membrane</keyword>
<evidence type="ECO:0000313" key="5">
    <source>
        <dbReference type="Proteomes" id="UP001154061"/>
    </source>
</evidence>
<accession>A0A9Q4L8M2</accession>
<comment type="caution">
    <text evidence="4">The sequence shown here is derived from an EMBL/GenBank/DDBJ whole genome shotgun (WGS) entry which is preliminary data.</text>
</comment>
<dbReference type="Gene3D" id="2.60.40.10">
    <property type="entry name" value="Immunoglobulins"/>
    <property type="match status" value="2"/>
</dbReference>
<sequence>MPRDRTAGIRSAGTSRTWGIVLVVVLTGTLTAIAVGGGVATALQNDGPDSAPNYSDTYIGTVEIDGEPAPVGTTVTAEIDGERRGSITVEEAGEFGSMDDRLSVSGTANETGTPVTFLVDGEEATADPSVTFGSGGVVSLTVGEGSTPTSGTGSTADPDPDPDAPGPDVEVVAGELSVDTVRIGEQVDVTATVENAGGNGTVPVELLVDGAVDTERKVTLEDGATENVTFERPFNETGTVDIAVGDLELGTVTVRDRAPAAFEVATVRASAAELEAGETVDVTATVRNVGETSETDTVRLVTDGSVAAERNVTLDGNESETVSFTESFESPGEHEIAVGESDARTVTVTDEDAVSGFGVATAIPALIGASVLIRRR</sequence>
<keyword evidence="2" id="KW-0812">Transmembrane</keyword>
<dbReference type="EMBL" id="JAMQOT010000006">
    <property type="protein sequence ID" value="MDF9747251.1"/>
    <property type="molecule type" value="Genomic_DNA"/>
</dbReference>
<dbReference type="InterPro" id="IPR013783">
    <property type="entry name" value="Ig-like_fold"/>
</dbReference>
<dbReference type="AlphaFoldDB" id="A0A9Q4L8M2"/>
<feature type="domain" description="CARDB" evidence="3">
    <location>
        <begin position="267"/>
        <end position="346"/>
    </location>
</feature>
<evidence type="ECO:0000256" key="1">
    <source>
        <dbReference type="SAM" id="MobiDB-lite"/>
    </source>
</evidence>
<name>A0A9Q4L8M2_9EURY</name>
<feature type="transmembrane region" description="Helical" evidence="2">
    <location>
        <begin position="20"/>
        <end position="43"/>
    </location>
</feature>
<feature type="compositionally biased region" description="Low complexity" evidence="1">
    <location>
        <begin position="143"/>
        <end position="157"/>
    </location>
</feature>
<reference evidence="4" key="1">
    <citation type="submission" date="2022-06" db="EMBL/GenBank/DDBJ databases">
        <title>Natrinema sp. a new haloarchaeum isolate from saline soil.</title>
        <authorList>
            <person name="Strakova D."/>
            <person name="Galisteo C."/>
            <person name="Sanchez-Porro C."/>
            <person name="Ventosa A."/>
        </authorList>
    </citation>
    <scope>NUCLEOTIDE SEQUENCE</scope>
    <source>
        <strain evidence="4">S1CR25-10</strain>
    </source>
</reference>
<evidence type="ECO:0000313" key="4">
    <source>
        <dbReference type="EMBL" id="MDF9747251.1"/>
    </source>
</evidence>
<gene>
    <name evidence="4" type="ORF">NDI89_16820</name>
</gene>
<dbReference type="Pfam" id="PF07705">
    <property type="entry name" value="CARDB"/>
    <property type="match status" value="2"/>
</dbReference>
<feature type="domain" description="CARDB" evidence="3">
    <location>
        <begin position="167"/>
        <end position="244"/>
    </location>
</feature>
<proteinExistence type="predicted"/>
<evidence type="ECO:0000259" key="3">
    <source>
        <dbReference type="Pfam" id="PF07705"/>
    </source>
</evidence>
<dbReference type="InterPro" id="IPR011635">
    <property type="entry name" value="CARDB"/>
</dbReference>
<feature type="region of interest" description="Disordered" evidence="1">
    <location>
        <begin position="140"/>
        <end position="168"/>
    </location>
</feature>